<dbReference type="AlphaFoldDB" id="A0A0P9UVS8"/>
<reference evidence="1 2" key="1">
    <citation type="submission" date="2015-09" db="EMBL/GenBank/DDBJ databases">
        <title>Genome announcement of multiple Pseudomonas syringae strains.</title>
        <authorList>
            <person name="Thakur S."/>
            <person name="Wang P.W."/>
            <person name="Gong Y."/>
            <person name="Weir B.S."/>
            <person name="Guttman D.S."/>
        </authorList>
    </citation>
    <scope>NUCLEOTIDE SEQUENCE [LARGE SCALE GENOMIC DNA]</scope>
    <source>
        <strain evidence="1 2">ICMP6289</strain>
    </source>
</reference>
<evidence type="ECO:0000313" key="2">
    <source>
        <dbReference type="Proteomes" id="UP000050455"/>
    </source>
</evidence>
<organism evidence="1 2">
    <name type="scientific">Pseudomonas meliae</name>
    <dbReference type="NCBI Taxonomy" id="86176"/>
    <lineage>
        <taxon>Bacteria</taxon>
        <taxon>Pseudomonadati</taxon>
        <taxon>Pseudomonadota</taxon>
        <taxon>Gammaproteobacteria</taxon>
        <taxon>Pseudomonadales</taxon>
        <taxon>Pseudomonadaceae</taxon>
        <taxon>Pseudomonas</taxon>
    </lineage>
</organism>
<dbReference type="EMBL" id="LJQT01000099">
    <property type="protein sequence ID" value="KPX93150.1"/>
    <property type="molecule type" value="Genomic_DNA"/>
</dbReference>
<dbReference type="PATRIC" id="fig|86176.4.peg.3799"/>
<protein>
    <submittedName>
        <fullName evidence="1">Replication protein RepA</fullName>
    </submittedName>
</protein>
<accession>A0A0P9UVS8</accession>
<name>A0A0P9UVS8_9PSED</name>
<gene>
    <name evidence="1" type="ORF">ALO64_05266</name>
</gene>
<dbReference type="Proteomes" id="UP000050455">
    <property type="component" value="Unassembled WGS sequence"/>
</dbReference>
<evidence type="ECO:0000313" key="1">
    <source>
        <dbReference type="EMBL" id="KPX93150.1"/>
    </source>
</evidence>
<comment type="caution">
    <text evidence="1">The sequence shown here is derived from an EMBL/GenBank/DDBJ whole genome shotgun (WGS) entry which is preliminary data.</text>
</comment>
<keyword evidence="2" id="KW-1185">Reference proteome</keyword>
<sequence length="47" mass="4759">TTPPVQAPVGQPADGRASGVQYGVHQISAVPQGPQAGKPLKTEHEDG</sequence>
<feature type="non-terminal residue" evidence="1">
    <location>
        <position position="1"/>
    </location>
</feature>
<proteinExistence type="predicted"/>